<dbReference type="Proteomes" id="UP000238358">
    <property type="component" value="Chromosome"/>
</dbReference>
<accession>A0A1M6MII6</accession>
<proteinExistence type="predicted"/>
<name>A0A1M6MII6_MEGEL</name>
<dbReference type="EMBL" id="CP027569">
    <property type="protein sequence ID" value="AVO26832.1"/>
    <property type="molecule type" value="Genomic_DNA"/>
</dbReference>
<dbReference type="RefSeq" id="WP_014015307.1">
    <property type="nucleotide sequence ID" value="NZ_CALZUV010000055.1"/>
</dbReference>
<dbReference type="AlphaFoldDB" id="A0A1M6MII6"/>
<evidence type="ECO:0000313" key="1">
    <source>
        <dbReference type="EMBL" id="AVO26832.1"/>
    </source>
</evidence>
<gene>
    <name evidence="1" type="ORF">C6Y28_03950</name>
</gene>
<reference evidence="1 2" key="1">
    <citation type="journal article" date="2018" name="Genome Announc.">
        <title>Complete genomes of two Megasphaera elsdenii strains, NCIMB 702410 and ATCC 25940.</title>
        <authorList>
            <person name="Hatmaker E.A."/>
            <person name="O'Dell K."/>
            <person name="Riley L.A."/>
            <person name="Klingeman D.M."/>
            <person name="Guss A.M."/>
        </authorList>
    </citation>
    <scope>NUCLEOTIDE SEQUENCE [LARGE SCALE GENOMIC DNA]</scope>
    <source>
        <strain evidence="1 2">NCIMB702410</strain>
    </source>
</reference>
<evidence type="ECO:0000313" key="2">
    <source>
        <dbReference type="Proteomes" id="UP000238358"/>
    </source>
</evidence>
<protein>
    <submittedName>
        <fullName evidence="1">Uncharacterized protein</fullName>
    </submittedName>
</protein>
<dbReference type="OrthoDB" id="3035995at2"/>
<sequence>MQYYGDLLRKLTKSNTTEVCEFFVKKCLMNAKSKSTNESMKRFFMICGVSANDGIKEFLEKNDLTFDGYWSHRRYFAKVKDHIPLVVKSYLSCMLLLLASQKTLISQKTGMNEEELLSRWCTIFKYDDEDKLYFNDLLRIVRKGEEGVMEIFEDLNSICHDNLNGGEESNIPCTDENRDLLVYRVGEDVYTLVCRLQEMPDFCS</sequence>
<dbReference type="GeneID" id="97491275"/>
<organism evidence="1 2">
    <name type="scientific">Megasphaera elsdenii</name>
    <dbReference type="NCBI Taxonomy" id="907"/>
    <lineage>
        <taxon>Bacteria</taxon>
        <taxon>Bacillati</taxon>
        <taxon>Bacillota</taxon>
        <taxon>Negativicutes</taxon>
        <taxon>Veillonellales</taxon>
        <taxon>Veillonellaceae</taxon>
        <taxon>Megasphaera</taxon>
    </lineage>
</organism>